<feature type="compositionally biased region" description="Basic residues" evidence="1">
    <location>
        <begin position="78"/>
        <end position="92"/>
    </location>
</feature>
<gene>
    <name evidence="2" type="ORF">SI8410_01000097</name>
</gene>
<dbReference type="AlphaFoldDB" id="A0A7I8JVK5"/>
<feature type="region of interest" description="Disordered" evidence="1">
    <location>
        <begin position="22"/>
        <end position="152"/>
    </location>
</feature>
<proteinExistence type="predicted"/>
<dbReference type="Proteomes" id="UP000663760">
    <property type="component" value="Chromosome 1"/>
</dbReference>
<sequence>MEKLGGATMREESKRRFREALSRIYFPARPPPLSPSPAPAPAPPVGIDHSDLPGEGDGSEEKDKEEGLSSESGEQPRRLTRSQRKRLRKRKLKEAAPVAASGRRRKIIGPLLPSSGSTPASERLEGEEGSSEPALPRENDISLDFRQTPPVL</sequence>
<name>A0A7I8JVK5_SPIIN</name>
<organism evidence="2 3">
    <name type="scientific">Spirodela intermedia</name>
    <name type="common">Intermediate duckweed</name>
    <dbReference type="NCBI Taxonomy" id="51605"/>
    <lineage>
        <taxon>Eukaryota</taxon>
        <taxon>Viridiplantae</taxon>
        <taxon>Streptophyta</taxon>
        <taxon>Embryophyta</taxon>
        <taxon>Tracheophyta</taxon>
        <taxon>Spermatophyta</taxon>
        <taxon>Magnoliopsida</taxon>
        <taxon>Liliopsida</taxon>
        <taxon>Araceae</taxon>
        <taxon>Lemnoideae</taxon>
        <taxon>Spirodela</taxon>
    </lineage>
</organism>
<protein>
    <submittedName>
        <fullName evidence="2">Uncharacterized protein</fullName>
    </submittedName>
</protein>
<evidence type="ECO:0000313" key="2">
    <source>
        <dbReference type="EMBL" id="CAA7387696.1"/>
    </source>
</evidence>
<dbReference type="EMBL" id="LR746264">
    <property type="protein sequence ID" value="CAA7387696.1"/>
    <property type="molecule type" value="Genomic_DNA"/>
</dbReference>
<keyword evidence="3" id="KW-1185">Reference proteome</keyword>
<feature type="compositionally biased region" description="Pro residues" evidence="1">
    <location>
        <begin position="28"/>
        <end position="44"/>
    </location>
</feature>
<accession>A0A7I8JVK5</accession>
<reference evidence="2" key="1">
    <citation type="submission" date="2020-02" db="EMBL/GenBank/DDBJ databases">
        <authorList>
            <person name="Scholz U."/>
            <person name="Mascher M."/>
            <person name="Fiebig A."/>
        </authorList>
    </citation>
    <scope>NUCLEOTIDE SEQUENCE</scope>
</reference>
<evidence type="ECO:0000256" key="1">
    <source>
        <dbReference type="SAM" id="MobiDB-lite"/>
    </source>
</evidence>
<evidence type="ECO:0000313" key="3">
    <source>
        <dbReference type="Proteomes" id="UP000663760"/>
    </source>
</evidence>